<name>A0A5B1LZH3_9ACTN</name>
<feature type="transmembrane region" description="Helical" evidence="2">
    <location>
        <begin position="139"/>
        <end position="161"/>
    </location>
</feature>
<dbReference type="RefSeq" id="WP_149751671.1">
    <property type="nucleotide sequence ID" value="NZ_VUJW01000010.1"/>
</dbReference>
<keyword evidence="2" id="KW-0472">Membrane</keyword>
<evidence type="ECO:0000256" key="1">
    <source>
        <dbReference type="SAM" id="MobiDB-lite"/>
    </source>
</evidence>
<proteinExistence type="predicted"/>
<organism evidence="3 4">
    <name type="scientific">Nocardioides antri</name>
    <dbReference type="NCBI Taxonomy" id="2607659"/>
    <lineage>
        <taxon>Bacteria</taxon>
        <taxon>Bacillati</taxon>
        <taxon>Actinomycetota</taxon>
        <taxon>Actinomycetes</taxon>
        <taxon>Propionibacteriales</taxon>
        <taxon>Nocardioidaceae</taxon>
        <taxon>Nocardioides</taxon>
    </lineage>
</organism>
<feature type="region of interest" description="Disordered" evidence="1">
    <location>
        <begin position="1"/>
        <end position="25"/>
    </location>
</feature>
<dbReference type="AlphaFoldDB" id="A0A5B1LZH3"/>
<reference evidence="3 4" key="1">
    <citation type="submission" date="2019-09" db="EMBL/GenBank/DDBJ databases">
        <title>Nocardioides panacisoli sp. nov., isolated from the soil of a ginseng field.</title>
        <authorList>
            <person name="Cho C."/>
        </authorList>
    </citation>
    <scope>NUCLEOTIDE SEQUENCE [LARGE SCALE GENOMIC DNA]</scope>
    <source>
        <strain evidence="3 4">BN140041</strain>
    </source>
</reference>
<gene>
    <name evidence="3" type="ORF">F0U47_17105</name>
</gene>
<comment type="caution">
    <text evidence="3">The sequence shown here is derived from an EMBL/GenBank/DDBJ whole genome shotgun (WGS) entry which is preliminary data.</text>
</comment>
<reference evidence="3 4" key="2">
    <citation type="submission" date="2019-09" db="EMBL/GenBank/DDBJ databases">
        <authorList>
            <person name="Jin C."/>
        </authorList>
    </citation>
    <scope>NUCLEOTIDE SEQUENCE [LARGE SCALE GENOMIC DNA]</scope>
    <source>
        <strain evidence="3 4">BN140041</strain>
    </source>
</reference>
<keyword evidence="2" id="KW-0812">Transmembrane</keyword>
<feature type="transmembrane region" description="Helical" evidence="2">
    <location>
        <begin position="100"/>
        <end position="119"/>
    </location>
</feature>
<evidence type="ECO:0000313" key="4">
    <source>
        <dbReference type="Proteomes" id="UP000324351"/>
    </source>
</evidence>
<keyword evidence="2" id="KW-1133">Transmembrane helix</keyword>
<accession>A0A5B1LZH3</accession>
<evidence type="ECO:0000256" key="2">
    <source>
        <dbReference type="SAM" id="Phobius"/>
    </source>
</evidence>
<dbReference type="Proteomes" id="UP000324351">
    <property type="component" value="Unassembled WGS sequence"/>
</dbReference>
<feature type="transmembrane region" description="Helical" evidence="2">
    <location>
        <begin position="74"/>
        <end position="93"/>
    </location>
</feature>
<keyword evidence="4" id="KW-1185">Reference proteome</keyword>
<dbReference type="EMBL" id="VUJW01000010">
    <property type="protein sequence ID" value="KAA1426052.1"/>
    <property type="molecule type" value="Genomic_DNA"/>
</dbReference>
<protein>
    <submittedName>
        <fullName evidence="3">Uncharacterized protein</fullName>
    </submittedName>
</protein>
<feature type="compositionally biased region" description="Pro residues" evidence="1">
    <location>
        <begin position="9"/>
        <end position="18"/>
    </location>
</feature>
<sequence>MSDTSDSSYPPPPPPTAPTVPANHRHEKRRSMVLRHLVSAAVALVLTPIGIVLFDIGATRYRTLQLVALDDGGNVPELLVMGIGLLLLLAAAACGRVSGLGPLLAGLVWGVVPAVWVYADAIGFYEVVLELPTVWDHSNWFGVASYLFPLVAALLLGAAVAGRWAGRKP</sequence>
<evidence type="ECO:0000313" key="3">
    <source>
        <dbReference type="EMBL" id="KAA1426052.1"/>
    </source>
</evidence>
<feature type="transmembrane region" description="Helical" evidence="2">
    <location>
        <begin position="33"/>
        <end position="54"/>
    </location>
</feature>